<dbReference type="Proteomes" id="UP000003374">
    <property type="component" value="Unassembled WGS sequence"/>
</dbReference>
<keyword evidence="1" id="KW-0472">Membrane</keyword>
<dbReference type="HOGENOM" id="CLU_3273402_0_0_6"/>
<sequence>MVFAFTPIIGLLLGLLAITVLWETLFLSVIPHIVLSALFAQ</sequence>
<accession>A4BUP9</accession>
<keyword evidence="1" id="KW-0812">Transmembrane</keyword>
<evidence type="ECO:0000313" key="3">
    <source>
        <dbReference type="Proteomes" id="UP000003374"/>
    </source>
</evidence>
<feature type="transmembrane region" description="Helical" evidence="1">
    <location>
        <begin position="12"/>
        <end position="40"/>
    </location>
</feature>
<reference evidence="2 3" key="1">
    <citation type="submission" date="2006-02" db="EMBL/GenBank/DDBJ databases">
        <authorList>
            <person name="Waterbury J."/>
            <person name="Ferriera S."/>
            <person name="Johnson J."/>
            <person name="Kravitz S."/>
            <person name="Halpern A."/>
            <person name="Remington K."/>
            <person name="Beeson K."/>
            <person name="Tran B."/>
            <person name="Rogers Y.-H."/>
            <person name="Friedman R."/>
            <person name="Venter J.C."/>
        </authorList>
    </citation>
    <scope>NUCLEOTIDE SEQUENCE [LARGE SCALE GENOMIC DNA]</scope>
    <source>
        <strain evidence="2 3">Nb-231</strain>
    </source>
</reference>
<proteinExistence type="predicted"/>
<dbReference type="EMBL" id="AAOF01000019">
    <property type="protein sequence ID" value="EAR20615.1"/>
    <property type="molecule type" value="Genomic_DNA"/>
</dbReference>
<organism evidence="2 3">
    <name type="scientific">Nitrococcus mobilis Nb-231</name>
    <dbReference type="NCBI Taxonomy" id="314278"/>
    <lineage>
        <taxon>Bacteria</taxon>
        <taxon>Pseudomonadati</taxon>
        <taxon>Pseudomonadota</taxon>
        <taxon>Gammaproteobacteria</taxon>
        <taxon>Chromatiales</taxon>
        <taxon>Ectothiorhodospiraceae</taxon>
        <taxon>Nitrococcus</taxon>
    </lineage>
</organism>
<name>A4BUP9_9GAMM</name>
<keyword evidence="3" id="KW-1185">Reference proteome</keyword>
<dbReference type="AlphaFoldDB" id="A4BUP9"/>
<dbReference type="RefSeq" id="WP_005001026.1">
    <property type="nucleotide sequence ID" value="NZ_CH672427.1"/>
</dbReference>
<comment type="caution">
    <text evidence="2">The sequence shown here is derived from an EMBL/GenBank/DDBJ whole genome shotgun (WGS) entry which is preliminary data.</text>
</comment>
<gene>
    <name evidence="2" type="ORF">NB231_07447</name>
</gene>
<protein>
    <submittedName>
        <fullName evidence="2">Uncharacterized protein</fullName>
    </submittedName>
</protein>
<dbReference type="STRING" id="314278.NB231_07447"/>
<evidence type="ECO:0000313" key="2">
    <source>
        <dbReference type="EMBL" id="EAR20615.1"/>
    </source>
</evidence>
<keyword evidence="1" id="KW-1133">Transmembrane helix</keyword>
<evidence type="ECO:0000256" key="1">
    <source>
        <dbReference type="SAM" id="Phobius"/>
    </source>
</evidence>